<feature type="domain" description="Amidohydrolase-related" evidence="2">
    <location>
        <begin position="199"/>
        <end position="382"/>
    </location>
</feature>
<dbReference type="PANTHER" id="PTHR43794">
    <property type="entry name" value="AMINOHYDROLASE SSNA-RELATED"/>
    <property type="match status" value="1"/>
</dbReference>
<proteinExistence type="predicted"/>
<gene>
    <name evidence="3" type="ORF">EW026_g3383</name>
</gene>
<comment type="caution">
    <text evidence="3">The sequence shown here is derived from an EMBL/GenBank/DDBJ whole genome shotgun (WGS) entry which is preliminary data.</text>
</comment>
<sequence>MPSYLLKGGVVATFTKDNKPVAFSADILVEGSVISNIGEGLTAPSGVEVIDCTERWICPGMIDTHRHVWMAVLKGYPQCDWLLSEYLVKSTLVLQAHITPDEVHIGQLAGCLDALHSGVTTILDHFHAANTPDHAEAALEATVQSGARVILCPGRQSPATRTLPSPEYGIEEETLKWQLEKLQEWGSRNGGPRILIYRDGGLLGPDVVFSHCNELYDHTAPDDEMWAAMKEHNCAIASTPEDELGMAHGNPPAFEAVERGIKCGLGVDCASINSGDLFTQMRFALQFYRGRQHERVDRDKKTPPQHNKYNAADAFRLATLGGAEAINMSHLIGTVEVGKKADLVIFDTTSANLAGISNPFQGVVFHASNADVETVLVDGEVVKRDGKLTKVQWGPVAKELREKADRIRERHPESSLEALWAEYYTKFGGPLWT</sequence>
<dbReference type="Pfam" id="PF01979">
    <property type="entry name" value="Amidohydro_1"/>
    <property type="match status" value="2"/>
</dbReference>
<dbReference type="Proteomes" id="UP000309038">
    <property type="component" value="Unassembled WGS sequence"/>
</dbReference>
<accession>A0A4S4KKA0</accession>
<organism evidence="3 4">
    <name type="scientific">Hermanssonia centrifuga</name>
    <dbReference type="NCBI Taxonomy" id="98765"/>
    <lineage>
        <taxon>Eukaryota</taxon>
        <taxon>Fungi</taxon>
        <taxon>Dikarya</taxon>
        <taxon>Basidiomycota</taxon>
        <taxon>Agaricomycotina</taxon>
        <taxon>Agaricomycetes</taxon>
        <taxon>Polyporales</taxon>
        <taxon>Meruliaceae</taxon>
        <taxon>Hermanssonia</taxon>
    </lineage>
</organism>
<dbReference type="InterPro" id="IPR006680">
    <property type="entry name" value="Amidohydro-rel"/>
</dbReference>
<feature type="domain" description="Amidohydrolase-related" evidence="2">
    <location>
        <begin position="57"/>
        <end position="152"/>
    </location>
</feature>
<evidence type="ECO:0000313" key="4">
    <source>
        <dbReference type="Proteomes" id="UP000309038"/>
    </source>
</evidence>
<keyword evidence="1" id="KW-0378">Hydrolase</keyword>
<evidence type="ECO:0000313" key="3">
    <source>
        <dbReference type="EMBL" id="THG98865.1"/>
    </source>
</evidence>
<dbReference type="GO" id="GO:0016810">
    <property type="term" value="F:hydrolase activity, acting on carbon-nitrogen (but not peptide) bonds"/>
    <property type="evidence" value="ECO:0007669"/>
    <property type="project" value="InterPro"/>
</dbReference>
<dbReference type="InterPro" id="IPR050287">
    <property type="entry name" value="MTA/SAH_deaminase"/>
</dbReference>
<reference evidence="3 4" key="1">
    <citation type="submission" date="2019-02" db="EMBL/GenBank/DDBJ databases">
        <title>Genome sequencing of the rare red list fungi Phlebia centrifuga.</title>
        <authorList>
            <person name="Buettner E."/>
            <person name="Kellner H."/>
        </authorList>
    </citation>
    <scope>NUCLEOTIDE SEQUENCE [LARGE SCALE GENOMIC DNA]</scope>
    <source>
        <strain evidence="3 4">DSM 108282</strain>
    </source>
</reference>
<dbReference type="SUPFAM" id="SSF51338">
    <property type="entry name" value="Composite domain of metallo-dependent hydrolases"/>
    <property type="match status" value="1"/>
</dbReference>
<evidence type="ECO:0000259" key="2">
    <source>
        <dbReference type="Pfam" id="PF01979"/>
    </source>
</evidence>
<dbReference type="SUPFAM" id="SSF51556">
    <property type="entry name" value="Metallo-dependent hydrolases"/>
    <property type="match status" value="1"/>
</dbReference>
<dbReference type="Gene3D" id="2.30.40.10">
    <property type="entry name" value="Urease, subunit C, domain 1"/>
    <property type="match status" value="2"/>
</dbReference>
<dbReference type="EMBL" id="SGPJ01000101">
    <property type="protein sequence ID" value="THG98865.1"/>
    <property type="molecule type" value="Genomic_DNA"/>
</dbReference>
<name>A0A4S4KKA0_9APHY</name>
<dbReference type="PANTHER" id="PTHR43794:SF11">
    <property type="entry name" value="AMIDOHYDROLASE-RELATED DOMAIN-CONTAINING PROTEIN"/>
    <property type="match status" value="1"/>
</dbReference>
<dbReference type="Gene3D" id="3.20.20.140">
    <property type="entry name" value="Metal-dependent hydrolases"/>
    <property type="match status" value="2"/>
</dbReference>
<dbReference type="InterPro" id="IPR032466">
    <property type="entry name" value="Metal_Hydrolase"/>
</dbReference>
<keyword evidence="4" id="KW-1185">Reference proteome</keyword>
<dbReference type="InterPro" id="IPR011059">
    <property type="entry name" value="Metal-dep_hydrolase_composite"/>
</dbReference>
<protein>
    <recommendedName>
        <fullName evidence="2">Amidohydrolase-related domain-containing protein</fullName>
    </recommendedName>
</protein>
<dbReference type="AlphaFoldDB" id="A0A4S4KKA0"/>
<evidence type="ECO:0000256" key="1">
    <source>
        <dbReference type="ARBA" id="ARBA00022801"/>
    </source>
</evidence>